<dbReference type="EMBL" id="PVNL01000139">
    <property type="protein sequence ID" value="PRP94921.1"/>
    <property type="molecule type" value="Genomic_DNA"/>
</dbReference>
<dbReference type="GO" id="GO:0005737">
    <property type="term" value="C:cytoplasm"/>
    <property type="evidence" value="ECO:0007669"/>
    <property type="project" value="UniProtKB-SubCell"/>
</dbReference>
<organism evidence="5 6">
    <name type="scientific">Enhygromyxa salina</name>
    <dbReference type="NCBI Taxonomy" id="215803"/>
    <lineage>
        <taxon>Bacteria</taxon>
        <taxon>Pseudomonadati</taxon>
        <taxon>Myxococcota</taxon>
        <taxon>Polyangia</taxon>
        <taxon>Nannocystales</taxon>
        <taxon>Nannocystaceae</taxon>
        <taxon>Enhygromyxa</taxon>
    </lineage>
</organism>
<comment type="function">
    <text evidence="4">Functions in the N-end rule pathway of protein degradation where it conjugates Leu, Phe and, less efficiently, Met from aminoacyl-tRNAs to the N-termini of proteins containing an N-terminal arginine or lysine.</text>
</comment>
<protein>
    <recommendedName>
        <fullName evidence="4">Leucyl/phenylalanyl-tRNA--protein transferase</fullName>
        <ecNumber evidence="4">2.3.2.6</ecNumber>
    </recommendedName>
    <alternativeName>
        <fullName evidence="4">L/F-transferase</fullName>
    </alternativeName>
    <alternativeName>
        <fullName evidence="4">Leucyltransferase</fullName>
    </alternativeName>
    <alternativeName>
        <fullName evidence="4">Phenyalanyltransferase</fullName>
    </alternativeName>
</protein>
<dbReference type="InterPro" id="IPR042221">
    <property type="entry name" value="Leu/Phe-tRNA_Trfase_N"/>
</dbReference>
<comment type="subcellular location">
    <subcellularLocation>
        <location evidence="4">Cytoplasm</location>
    </subcellularLocation>
</comment>
<dbReference type="SUPFAM" id="SSF55729">
    <property type="entry name" value="Acyl-CoA N-acyltransferases (Nat)"/>
    <property type="match status" value="1"/>
</dbReference>
<comment type="catalytic activity">
    <reaction evidence="4">
        <text>N-terminal L-lysyl-[protein] + L-leucyl-tRNA(Leu) = N-terminal L-leucyl-L-lysyl-[protein] + tRNA(Leu) + H(+)</text>
        <dbReference type="Rhea" id="RHEA:12340"/>
        <dbReference type="Rhea" id="RHEA-COMP:9613"/>
        <dbReference type="Rhea" id="RHEA-COMP:9622"/>
        <dbReference type="Rhea" id="RHEA-COMP:12670"/>
        <dbReference type="Rhea" id="RHEA-COMP:12671"/>
        <dbReference type="ChEBI" id="CHEBI:15378"/>
        <dbReference type="ChEBI" id="CHEBI:65249"/>
        <dbReference type="ChEBI" id="CHEBI:78442"/>
        <dbReference type="ChEBI" id="CHEBI:78494"/>
        <dbReference type="ChEBI" id="CHEBI:133043"/>
        <dbReference type="EC" id="2.3.2.6"/>
    </reaction>
</comment>
<dbReference type="InterPro" id="IPR016181">
    <property type="entry name" value="Acyl_CoA_acyltransferase"/>
</dbReference>
<sequence length="229" mass="25869">MPVRLIRGDQPLPDPEQSDARGLVAIGGDLRPTRLLDAYSRGIFPWYSEGLPILWHSPDPRFVLEPGALRVNRSLRKSLRRQRYRLSFDTAFDQVIRRCAEVPRHDQDGTWITSEMMASYEQLSALGHAHSVEAWDGERLVGGIYGVVVGSVFCGESMFALAPDASKVAFVQLVEQLGRWGFELIDCQVHTDHLQRFGAVDWPRSRFLATLERLRQRKAGPAGPWAFEA</sequence>
<comment type="catalytic activity">
    <reaction evidence="4">
        <text>L-phenylalanyl-tRNA(Phe) + an N-terminal L-alpha-aminoacyl-[protein] = an N-terminal L-phenylalanyl-L-alpha-aminoacyl-[protein] + tRNA(Phe)</text>
        <dbReference type="Rhea" id="RHEA:43632"/>
        <dbReference type="Rhea" id="RHEA-COMP:9668"/>
        <dbReference type="Rhea" id="RHEA-COMP:9699"/>
        <dbReference type="Rhea" id="RHEA-COMP:10636"/>
        <dbReference type="Rhea" id="RHEA-COMP:10637"/>
        <dbReference type="ChEBI" id="CHEBI:78442"/>
        <dbReference type="ChEBI" id="CHEBI:78531"/>
        <dbReference type="ChEBI" id="CHEBI:78597"/>
        <dbReference type="ChEBI" id="CHEBI:83561"/>
        <dbReference type="EC" id="2.3.2.6"/>
    </reaction>
</comment>
<name>A0A2S9XQE8_9BACT</name>
<evidence type="ECO:0000256" key="3">
    <source>
        <dbReference type="ARBA" id="ARBA00023315"/>
    </source>
</evidence>
<dbReference type="PANTHER" id="PTHR30098">
    <property type="entry name" value="LEUCYL/PHENYLALANYL-TRNA--PROTEIN TRANSFERASE"/>
    <property type="match status" value="1"/>
</dbReference>
<dbReference type="HAMAP" id="MF_00688">
    <property type="entry name" value="Leu_Phe_trans"/>
    <property type="match status" value="1"/>
</dbReference>
<dbReference type="Proteomes" id="UP000238823">
    <property type="component" value="Unassembled WGS sequence"/>
</dbReference>
<evidence type="ECO:0000256" key="2">
    <source>
        <dbReference type="ARBA" id="ARBA00022679"/>
    </source>
</evidence>
<dbReference type="NCBIfam" id="TIGR00667">
    <property type="entry name" value="aat"/>
    <property type="match status" value="1"/>
</dbReference>
<dbReference type="AlphaFoldDB" id="A0A2S9XQE8"/>
<dbReference type="EC" id="2.3.2.6" evidence="4"/>
<dbReference type="GO" id="GO:0030163">
    <property type="term" value="P:protein catabolic process"/>
    <property type="evidence" value="ECO:0007669"/>
    <property type="project" value="UniProtKB-UniRule"/>
</dbReference>
<comment type="caution">
    <text evidence="5">The sequence shown here is derived from an EMBL/GenBank/DDBJ whole genome shotgun (WGS) entry which is preliminary data.</text>
</comment>
<keyword evidence="2 4" id="KW-0808">Transferase</keyword>
<evidence type="ECO:0000256" key="1">
    <source>
        <dbReference type="ARBA" id="ARBA00022490"/>
    </source>
</evidence>
<dbReference type="OrthoDB" id="9790282at2"/>
<keyword evidence="3 4" id="KW-0012">Acyltransferase</keyword>
<dbReference type="Gene3D" id="3.30.70.3550">
    <property type="entry name" value="Leucyl/phenylalanyl-tRNA-protein transferase, N-terminal domain"/>
    <property type="match status" value="1"/>
</dbReference>
<dbReference type="PANTHER" id="PTHR30098:SF2">
    <property type="entry name" value="LEUCYL_PHENYLALANYL-TRNA--PROTEIN TRANSFERASE"/>
    <property type="match status" value="1"/>
</dbReference>
<dbReference type="FunFam" id="3.40.630.70:FF:000001">
    <property type="entry name" value="Leucyl/phenylalanyl-tRNA--protein transferase"/>
    <property type="match status" value="1"/>
</dbReference>
<dbReference type="RefSeq" id="WP_106094518.1">
    <property type="nucleotide sequence ID" value="NZ_PVNL01000139.1"/>
</dbReference>
<keyword evidence="1 4" id="KW-0963">Cytoplasm</keyword>
<evidence type="ECO:0000313" key="5">
    <source>
        <dbReference type="EMBL" id="PRP94921.1"/>
    </source>
</evidence>
<evidence type="ECO:0000313" key="6">
    <source>
        <dbReference type="Proteomes" id="UP000238823"/>
    </source>
</evidence>
<dbReference type="InterPro" id="IPR004616">
    <property type="entry name" value="Leu/Phe-tRNA_Trfase"/>
</dbReference>
<dbReference type="GO" id="GO:0008914">
    <property type="term" value="F:leucyl-tRNA--protein transferase activity"/>
    <property type="evidence" value="ECO:0007669"/>
    <property type="project" value="UniProtKB-UniRule"/>
</dbReference>
<proteinExistence type="inferred from homology"/>
<gene>
    <name evidence="4 5" type="primary">aat</name>
    <name evidence="5" type="ORF">ENSA7_77440</name>
</gene>
<accession>A0A2S9XQE8</accession>
<dbReference type="Pfam" id="PF03588">
    <property type="entry name" value="Leu_Phe_trans"/>
    <property type="match status" value="1"/>
</dbReference>
<dbReference type="Gene3D" id="3.40.630.70">
    <property type="entry name" value="Leucyl/phenylalanyl-tRNA-protein transferase, C-terminal domain"/>
    <property type="match status" value="1"/>
</dbReference>
<evidence type="ECO:0000256" key="4">
    <source>
        <dbReference type="HAMAP-Rule" id="MF_00688"/>
    </source>
</evidence>
<reference evidence="5 6" key="1">
    <citation type="submission" date="2018-03" db="EMBL/GenBank/DDBJ databases">
        <title>Draft Genome Sequences of the Obligatory Marine Myxobacteria Enhygromyxa salina SWB007.</title>
        <authorList>
            <person name="Poehlein A."/>
            <person name="Moghaddam J.A."/>
            <person name="Harms H."/>
            <person name="Alanjari M."/>
            <person name="Koenig G.M."/>
            <person name="Daniel R."/>
            <person name="Schaeberle T.F."/>
        </authorList>
    </citation>
    <scope>NUCLEOTIDE SEQUENCE [LARGE SCALE GENOMIC DNA]</scope>
    <source>
        <strain evidence="5 6">SWB007</strain>
    </source>
</reference>
<comment type="similarity">
    <text evidence="4">Belongs to the L/F-transferase family.</text>
</comment>
<comment type="catalytic activity">
    <reaction evidence="4">
        <text>N-terminal L-arginyl-[protein] + L-leucyl-tRNA(Leu) = N-terminal L-leucyl-L-arginyl-[protein] + tRNA(Leu) + H(+)</text>
        <dbReference type="Rhea" id="RHEA:50416"/>
        <dbReference type="Rhea" id="RHEA-COMP:9613"/>
        <dbReference type="Rhea" id="RHEA-COMP:9622"/>
        <dbReference type="Rhea" id="RHEA-COMP:12672"/>
        <dbReference type="Rhea" id="RHEA-COMP:12673"/>
        <dbReference type="ChEBI" id="CHEBI:15378"/>
        <dbReference type="ChEBI" id="CHEBI:64719"/>
        <dbReference type="ChEBI" id="CHEBI:78442"/>
        <dbReference type="ChEBI" id="CHEBI:78494"/>
        <dbReference type="ChEBI" id="CHEBI:133044"/>
        <dbReference type="EC" id="2.3.2.6"/>
    </reaction>
</comment>
<dbReference type="InterPro" id="IPR042203">
    <property type="entry name" value="Leu/Phe-tRNA_Trfase_C"/>
</dbReference>